<dbReference type="AlphaFoldDB" id="A0AA36M2Y6"/>
<evidence type="ECO:0000313" key="2">
    <source>
        <dbReference type="Proteomes" id="UP001176961"/>
    </source>
</evidence>
<organism evidence="1 2">
    <name type="scientific">Cylicocyclus nassatus</name>
    <name type="common">Nematode worm</name>
    <dbReference type="NCBI Taxonomy" id="53992"/>
    <lineage>
        <taxon>Eukaryota</taxon>
        <taxon>Metazoa</taxon>
        <taxon>Ecdysozoa</taxon>
        <taxon>Nematoda</taxon>
        <taxon>Chromadorea</taxon>
        <taxon>Rhabditida</taxon>
        <taxon>Rhabditina</taxon>
        <taxon>Rhabditomorpha</taxon>
        <taxon>Strongyloidea</taxon>
        <taxon>Strongylidae</taxon>
        <taxon>Cylicocyclus</taxon>
    </lineage>
</organism>
<evidence type="ECO:0000313" key="1">
    <source>
        <dbReference type="EMBL" id="CAJ0596794.1"/>
    </source>
</evidence>
<gene>
    <name evidence="1" type="ORF">CYNAS_LOCUS8777</name>
</gene>
<dbReference type="EMBL" id="CATQJL010000223">
    <property type="protein sequence ID" value="CAJ0596794.1"/>
    <property type="molecule type" value="Genomic_DNA"/>
</dbReference>
<sequence>MTQRDAGIVLGIVEGDSPVKRTEAIWGKENHSIYDQALTATFCSVAEKPCKRNPLSKAIITEITWRGNLNVPQTSRILASYTVPSEARVLADLFWRREKIVVQFHVLAGRNGVGCASKILVKERPEEKLIICVFRKTGRKKFNNFEEERSKEIREEQTNIIDEKHSNSADDIVLA</sequence>
<dbReference type="Proteomes" id="UP001176961">
    <property type="component" value="Unassembled WGS sequence"/>
</dbReference>
<name>A0AA36M2Y6_CYLNA</name>
<reference evidence="1" key="1">
    <citation type="submission" date="2023-07" db="EMBL/GenBank/DDBJ databases">
        <authorList>
            <consortium name="CYATHOMIX"/>
        </authorList>
    </citation>
    <scope>NUCLEOTIDE SEQUENCE</scope>
    <source>
        <strain evidence="1">N/A</strain>
    </source>
</reference>
<comment type="caution">
    <text evidence="1">The sequence shown here is derived from an EMBL/GenBank/DDBJ whole genome shotgun (WGS) entry which is preliminary data.</text>
</comment>
<keyword evidence="2" id="KW-1185">Reference proteome</keyword>
<proteinExistence type="predicted"/>
<protein>
    <submittedName>
        <fullName evidence="1">Uncharacterized protein</fullName>
    </submittedName>
</protein>
<accession>A0AA36M2Y6</accession>